<feature type="transmembrane region" description="Helical" evidence="1">
    <location>
        <begin position="20"/>
        <end position="39"/>
    </location>
</feature>
<dbReference type="EMBL" id="GGEC01088518">
    <property type="protein sequence ID" value="MBX69002.1"/>
    <property type="molecule type" value="Transcribed_RNA"/>
</dbReference>
<protein>
    <submittedName>
        <fullName evidence="2">Uncharacterized protein</fullName>
    </submittedName>
</protein>
<sequence>MHPIIIKSARNKRMRIKNIFKSRSTPLLVFGVMEVLFGWV</sequence>
<evidence type="ECO:0000256" key="1">
    <source>
        <dbReference type="SAM" id="Phobius"/>
    </source>
</evidence>
<dbReference type="AlphaFoldDB" id="A0A2P2QPP5"/>
<keyword evidence="1" id="KW-0812">Transmembrane</keyword>
<name>A0A2P2QPP5_RHIMU</name>
<accession>A0A2P2QPP5</accession>
<organism evidence="2">
    <name type="scientific">Rhizophora mucronata</name>
    <name type="common">Asiatic mangrove</name>
    <dbReference type="NCBI Taxonomy" id="61149"/>
    <lineage>
        <taxon>Eukaryota</taxon>
        <taxon>Viridiplantae</taxon>
        <taxon>Streptophyta</taxon>
        <taxon>Embryophyta</taxon>
        <taxon>Tracheophyta</taxon>
        <taxon>Spermatophyta</taxon>
        <taxon>Magnoliopsida</taxon>
        <taxon>eudicotyledons</taxon>
        <taxon>Gunneridae</taxon>
        <taxon>Pentapetalae</taxon>
        <taxon>rosids</taxon>
        <taxon>fabids</taxon>
        <taxon>Malpighiales</taxon>
        <taxon>Rhizophoraceae</taxon>
        <taxon>Rhizophora</taxon>
    </lineage>
</organism>
<keyword evidence="1" id="KW-1133">Transmembrane helix</keyword>
<reference evidence="2" key="1">
    <citation type="submission" date="2018-02" db="EMBL/GenBank/DDBJ databases">
        <title>Rhizophora mucronata_Transcriptome.</title>
        <authorList>
            <person name="Meera S.P."/>
            <person name="Sreeshan A."/>
            <person name="Augustine A."/>
        </authorList>
    </citation>
    <scope>NUCLEOTIDE SEQUENCE</scope>
    <source>
        <tissue evidence="2">Leaf</tissue>
    </source>
</reference>
<keyword evidence="1" id="KW-0472">Membrane</keyword>
<proteinExistence type="predicted"/>
<evidence type="ECO:0000313" key="2">
    <source>
        <dbReference type="EMBL" id="MBX69002.1"/>
    </source>
</evidence>